<dbReference type="Proteomes" id="UP000604825">
    <property type="component" value="Unassembled WGS sequence"/>
</dbReference>
<keyword evidence="2" id="KW-1185">Reference proteome</keyword>
<evidence type="ECO:0000313" key="1">
    <source>
        <dbReference type="EMBL" id="CAD6210027.1"/>
    </source>
</evidence>
<dbReference type="EMBL" id="CAJGYO010000002">
    <property type="protein sequence ID" value="CAD6210027.1"/>
    <property type="molecule type" value="Genomic_DNA"/>
</dbReference>
<evidence type="ECO:0000313" key="2">
    <source>
        <dbReference type="Proteomes" id="UP000604825"/>
    </source>
</evidence>
<dbReference type="AlphaFoldDB" id="A0A811MME5"/>
<proteinExistence type="predicted"/>
<name>A0A811MME5_9POAL</name>
<protein>
    <submittedName>
        <fullName evidence="1">Uncharacterized protein</fullName>
    </submittedName>
</protein>
<accession>A0A811MME5</accession>
<organism evidence="1 2">
    <name type="scientific">Miscanthus lutarioriparius</name>
    <dbReference type="NCBI Taxonomy" id="422564"/>
    <lineage>
        <taxon>Eukaryota</taxon>
        <taxon>Viridiplantae</taxon>
        <taxon>Streptophyta</taxon>
        <taxon>Embryophyta</taxon>
        <taxon>Tracheophyta</taxon>
        <taxon>Spermatophyta</taxon>
        <taxon>Magnoliopsida</taxon>
        <taxon>Liliopsida</taxon>
        <taxon>Poales</taxon>
        <taxon>Poaceae</taxon>
        <taxon>PACMAD clade</taxon>
        <taxon>Panicoideae</taxon>
        <taxon>Andropogonodae</taxon>
        <taxon>Andropogoneae</taxon>
        <taxon>Saccharinae</taxon>
        <taxon>Miscanthus</taxon>
    </lineage>
</organism>
<sequence length="422" mass="47205">MTSPVGGFPSTQVFRLLLGVHGGGVYWRRLVVIDLFLFFDFVSVSITTPPKPSVQHIGPLSNPRIQTRFFLARDVSVVVAMPEAVAYKMFDDMPLWDNNTTWINQELSVAHTMSTCEEINLVAVQVESVGMVRRYAYLSLGYHLKGLEGSLVQVIGFKLAKKNGGFGDVIMSLGLTVGEQSRLMAVWLSSPTADHVSIVACALKYIERKPITMRTMMNDNKFCVDDHDGIVFILAHLDRLPFQLRKWRISVGDIVISVYPIKSIVQRTGSSRAFMDISIRIKVVSQNNTIAPEAVVPFTLEIEVVSLFVLDNLDLVVGDKSQLIAAKGLTSDNMLKLVARVLKQNRGGHYLSMCKFAYDSNNGTVYVKVTGEEDANLMARRSFKVAGERMSFYRVLSISVRPVEEDSYQSARCHRIFPFNFS</sequence>
<comment type="caution">
    <text evidence="1">The sequence shown here is derived from an EMBL/GenBank/DDBJ whole genome shotgun (WGS) entry which is preliminary data.</text>
</comment>
<gene>
    <name evidence="1" type="ORF">NCGR_LOCUS6159</name>
</gene>
<reference evidence="1" key="1">
    <citation type="submission" date="2020-10" db="EMBL/GenBank/DDBJ databases">
        <authorList>
            <person name="Han B."/>
            <person name="Lu T."/>
            <person name="Zhao Q."/>
            <person name="Huang X."/>
            <person name="Zhao Y."/>
        </authorList>
    </citation>
    <scope>NUCLEOTIDE SEQUENCE</scope>
</reference>